<reference evidence="2 3" key="1">
    <citation type="submission" date="2019-02" db="EMBL/GenBank/DDBJ databases">
        <title>Deep-cultivation of Planctomycetes and their phenomic and genomic characterization uncovers novel biology.</title>
        <authorList>
            <person name="Wiegand S."/>
            <person name="Jogler M."/>
            <person name="Boedeker C."/>
            <person name="Pinto D."/>
            <person name="Vollmers J."/>
            <person name="Rivas-Marin E."/>
            <person name="Kohn T."/>
            <person name="Peeters S.H."/>
            <person name="Heuer A."/>
            <person name="Rast P."/>
            <person name="Oberbeckmann S."/>
            <person name="Bunk B."/>
            <person name="Jeske O."/>
            <person name="Meyerdierks A."/>
            <person name="Storesund J.E."/>
            <person name="Kallscheuer N."/>
            <person name="Luecker S."/>
            <person name="Lage O.M."/>
            <person name="Pohl T."/>
            <person name="Merkel B.J."/>
            <person name="Hornburger P."/>
            <person name="Mueller R.-W."/>
            <person name="Bruemmer F."/>
            <person name="Labrenz M."/>
            <person name="Spormann A.M."/>
            <person name="Op Den Camp H."/>
            <person name="Overmann J."/>
            <person name="Amann R."/>
            <person name="Jetten M.S.M."/>
            <person name="Mascher T."/>
            <person name="Medema M.H."/>
            <person name="Devos D.P."/>
            <person name="Kaster A.-K."/>
            <person name="Ovreas L."/>
            <person name="Rohde M."/>
            <person name="Galperin M.Y."/>
            <person name="Jogler C."/>
        </authorList>
    </citation>
    <scope>NUCLEOTIDE SEQUENCE [LARGE SCALE GENOMIC DNA]</scope>
    <source>
        <strain evidence="2 3">Poly59</strain>
    </source>
</reference>
<accession>A0A5C6F5S6</accession>
<evidence type="ECO:0000256" key="1">
    <source>
        <dbReference type="SAM" id="MobiDB-lite"/>
    </source>
</evidence>
<name>A0A5C6F5S6_9BACT</name>
<comment type="caution">
    <text evidence="2">The sequence shown here is derived from an EMBL/GenBank/DDBJ whole genome shotgun (WGS) entry which is preliminary data.</text>
</comment>
<sequence length="269" mass="29542">MATVKLEAIRKTFPTRNSGKDKTAQTLRRSASAWDHWYLPKSDEFNSPSLGVAEELATTRGGASGKMGSIRSSRIPSPKPRASASTLPKEGEEHLRRYQCPLGESSRSEERVSAIASPTRPLLRPTSPLGGKNGRIPKPENLAVSRSTGISIYDHHLHSPFGHWYLPKSDEFNSPSLGRVAEELATTRGGASGEMAVIVRRESPPRNLVPRLRPSPRRVKKTYVDTNPLWQSRAEARRGKIQITSTCNTDSDSPKGTAIITSLRGGRTR</sequence>
<feature type="region of interest" description="Disordered" evidence="1">
    <location>
        <begin position="59"/>
        <end position="140"/>
    </location>
</feature>
<gene>
    <name evidence="2" type="ORF">Poly59_14960</name>
</gene>
<keyword evidence="3" id="KW-1185">Reference proteome</keyword>
<organism evidence="2 3">
    <name type="scientific">Rubripirellula reticaptiva</name>
    <dbReference type="NCBI Taxonomy" id="2528013"/>
    <lineage>
        <taxon>Bacteria</taxon>
        <taxon>Pseudomonadati</taxon>
        <taxon>Planctomycetota</taxon>
        <taxon>Planctomycetia</taxon>
        <taxon>Pirellulales</taxon>
        <taxon>Pirellulaceae</taxon>
        <taxon>Rubripirellula</taxon>
    </lineage>
</organism>
<evidence type="ECO:0000313" key="2">
    <source>
        <dbReference type="EMBL" id="TWU55199.1"/>
    </source>
</evidence>
<feature type="compositionally biased region" description="Low complexity" evidence="1">
    <location>
        <begin position="117"/>
        <end position="130"/>
    </location>
</feature>
<feature type="compositionally biased region" description="Low complexity" evidence="1">
    <location>
        <begin position="69"/>
        <end position="85"/>
    </location>
</feature>
<dbReference type="Proteomes" id="UP000317977">
    <property type="component" value="Unassembled WGS sequence"/>
</dbReference>
<evidence type="ECO:0000313" key="3">
    <source>
        <dbReference type="Proteomes" id="UP000317977"/>
    </source>
</evidence>
<dbReference type="AlphaFoldDB" id="A0A5C6F5S6"/>
<proteinExistence type="predicted"/>
<feature type="region of interest" description="Disordered" evidence="1">
    <location>
        <begin position="245"/>
        <end position="269"/>
    </location>
</feature>
<protein>
    <submittedName>
        <fullName evidence="2">Uncharacterized protein</fullName>
    </submittedName>
</protein>
<dbReference type="EMBL" id="SJPX01000002">
    <property type="protein sequence ID" value="TWU55199.1"/>
    <property type="molecule type" value="Genomic_DNA"/>
</dbReference>